<keyword evidence="1" id="KW-0812">Transmembrane</keyword>
<feature type="transmembrane region" description="Helical" evidence="1">
    <location>
        <begin position="130"/>
        <end position="151"/>
    </location>
</feature>
<gene>
    <name evidence="2" type="ordered locus">Acid_4706</name>
</gene>
<name>Q01XF0_SOLUE</name>
<dbReference type="KEGG" id="sus:Acid_4706"/>
<dbReference type="HOGENOM" id="CLU_962783_0_0_0"/>
<sequence length="289" mass="31982">MPEAVGLWLLQVAGRLAPQAARREWHSRWSTRLVNLWILVERGELALNARAETFWLLRAAVANAFWLRFTRAGLRYWVRGPGFIAAAAGAAMLLLALLSHGFAATRSVVNAAIEWRIDPRQIRYDPRGDIVVAHAVPIAMALAIGAVLVLIGRLSLGHCGWRYWTFLTLKLVSAIMLVPLLWLEGGAALWRNISHETLRAWIAGLGSTVAFLGGFGVIVIWIFSDQRRRCPVCLRRLARPVTLGSWGSMFEPATTEFVCEEGHGALSLDESEIGGGDRWVALDASWRGL</sequence>
<dbReference type="EMBL" id="CP000473">
    <property type="protein sequence ID" value="ABJ85665.1"/>
    <property type="molecule type" value="Genomic_DNA"/>
</dbReference>
<dbReference type="InParanoid" id="Q01XF0"/>
<feature type="transmembrane region" description="Helical" evidence="1">
    <location>
        <begin position="163"/>
        <end position="182"/>
    </location>
</feature>
<keyword evidence="1" id="KW-1133">Transmembrane helix</keyword>
<evidence type="ECO:0000256" key="1">
    <source>
        <dbReference type="SAM" id="Phobius"/>
    </source>
</evidence>
<evidence type="ECO:0000313" key="2">
    <source>
        <dbReference type="EMBL" id="ABJ85665.1"/>
    </source>
</evidence>
<dbReference type="OrthoDB" id="110982at2"/>
<proteinExistence type="predicted"/>
<dbReference type="STRING" id="234267.Acid_4706"/>
<dbReference type="AlphaFoldDB" id="Q01XF0"/>
<feature type="transmembrane region" description="Helical" evidence="1">
    <location>
        <begin position="202"/>
        <end position="223"/>
    </location>
</feature>
<organism evidence="2">
    <name type="scientific">Solibacter usitatus (strain Ellin6076)</name>
    <dbReference type="NCBI Taxonomy" id="234267"/>
    <lineage>
        <taxon>Bacteria</taxon>
        <taxon>Pseudomonadati</taxon>
        <taxon>Acidobacteriota</taxon>
        <taxon>Terriglobia</taxon>
        <taxon>Bryobacterales</taxon>
        <taxon>Solibacteraceae</taxon>
        <taxon>Candidatus Solibacter</taxon>
    </lineage>
</organism>
<keyword evidence="1" id="KW-0472">Membrane</keyword>
<protein>
    <submittedName>
        <fullName evidence="2">Uncharacterized protein</fullName>
    </submittedName>
</protein>
<accession>Q01XF0</accession>
<reference evidence="2" key="1">
    <citation type="submission" date="2006-10" db="EMBL/GenBank/DDBJ databases">
        <title>Complete sequence of Solibacter usitatus Ellin6076.</title>
        <authorList>
            <consortium name="US DOE Joint Genome Institute"/>
            <person name="Copeland A."/>
            <person name="Lucas S."/>
            <person name="Lapidus A."/>
            <person name="Barry K."/>
            <person name="Detter J.C."/>
            <person name="Glavina del Rio T."/>
            <person name="Hammon N."/>
            <person name="Israni S."/>
            <person name="Dalin E."/>
            <person name="Tice H."/>
            <person name="Pitluck S."/>
            <person name="Thompson L.S."/>
            <person name="Brettin T."/>
            <person name="Bruce D."/>
            <person name="Han C."/>
            <person name="Tapia R."/>
            <person name="Gilna P."/>
            <person name="Schmutz J."/>
            <person name="Larimer F."/>
            <person name="Land M."/>
            <person name="Hauser L."/>
            <person name="Kyrpides N."/>
            <person name="Mikhailova N."/>
            <person name="Janssen P.H."/>
            <person name="Kuske C.R."/>
            <person name="Richardson P."/>
        </authorList>
    </citation>
    <scope>NUCLEOTIDE SEQUENCE</scope>
    <source>
        <strain evidence="2">Ellin6076</strain>
    </source>
</reference>
<feature type="transmembrane region" description="Helical" evidence="1">
    <location>
        <begin position="82"/>
        <end position="103"/>
    </location>
</feature>